<organism evidence="2 3">
    <name type="scientific">Laccaria amethystina LaAM-08-1</name>
    <dbReference type="NCBI Taxonomy" id="1095629"/>
    <lineage>
        <taxon>Eukaryota</taxon>
        <taxon>Fungi</taxon>
        <taxon>Dikarya</taxon>
        <taxon>Basidiomycota</taxon>
        <taxon>Agaricomycotina</taxon>
        <taxon>Agaricomycetes</taxon>
        <taxon>Agaricomycetidae</taxon>
        <taxon>Agaricales</taxon>
        <taxon>Agaricineae</taxon>
        <taxon>Hydnangiaceae</taxon>
        <taxon>Laccaria</taxon>
    </lineage>
</organism>
<dbReference type="HOGENOM" id="CLU_119163_0_1_1"/>
<reference evidence="2 3" key="1">
    <citation type="submission" date="2014-04" db="EMBL/GenBank/DDBJ databases">
        <authorList>
            <consortium name="DOE Joint Genome Institute"/>
            <person name="Kuo A."/>
            <person name="Kohler A."/>
            <person name="Nagy L.G."/>
            <person name="Floudas D."/>
            <person name="Copeland A."/>
            <person name="Barry K.W."/>
            <person name="Cichocki N."/>
            <person name="Veneault-Fourrey C."/>
            <person name="LaButti K."/>
            <person name="Lindquist E.A."/>
            <person name="Lipzen A."/>
            <person name="Lundell T."/>
            <person name="Morin E."/>
            <person name="Murat C."/>
            <person name="Sun H."/>
            <person name="Tunlid A."/>
            <person name="Henrissat B."/>
            <person name="Grigoriev I.V."/>
            <person name="Hibbett D.S."/>
            <person name="Martin F."/>
            <person name="Nordberg H.P."/>
            <person name="Cantor M.N."/>
            <person name="Hua S.X."/>
        </authorList>
    </citation>
    <scope>NUCLEOTIDE SEQUENCE [LARGE SCALE GENOMIC DNA]</scope>
    <source>
        <strain evidence="2 3">LaAM-08-1</strain>
    </source>
</reference>
<dbReference type="Proteomes" id="UP000054477">
    <property type="component" value="Unassembled WGS sequence"/>
</dbReference>
<dbReference type="AlphaFoldDB" id="A0A0C9XTV1"/>
<accession>A0A0C9XTV1</accession>
<feature type="non-terminal residue" evidence="2">
    <location>
        <position position="174"/>
    </location>
</feature>
<name>A0A0C9XTV1_9AGAR</name>
<reference evidence="3" key="2">
    <citation type="submission" date="2015-01" db="EMBL/GenBank/DDBJ databases">
        <title>Evolutionary Origins and Diversification of the Mycorrhizal Mutualists.</title>
        <authorList>
            <consortium name="DOE Joint Genome Institute"/>
            <consortium name="Mycorrhizal Genomics Consortium"/>
            <person name="Kohler A."/>
            <person name="Kuo A."/>
            <person name="Nagy L.G."/>
            <person name="Floudas D."/>
            <person name="Copeland A."/>
            <person name="Barry K.W."/>
            <person name="Cichocki N."/>
            <person name="Veneault-Fourrey C."/>
            <person name="LaButti K."/>
            <person name="Lindquist E.A."/>
            <person name="Lipzen A."/>
            <person name="Lundell T."/>
            <person name="Morin E."/>
            <person name="Murat C."/>
            <person name="Riley R."/>
            <person name="Ohm R."/>
            <person name="Sun H."/>
            <person name="Tunlid A."/>
            <person name="Henrissat B."/>
            <person name="Grigoriev I.V."/>
            <person name="Hibbett D.S."/>
            <person name="Martin F."/>
        </authorList>
    </citation>
    <scope>NUCLEOTIDE SEQUENCE [LARGE SCALE GENOMIC DNA]</scope>
    <source>
        <strain evidence="3">LaAM-08-1</strain>
    </source>
</reference>
<proteinExistence type="predicted"/>
<sequence length="174" mass="18941">EVEHEDFCGGNEEPPSRGVQTHPVDSEVISPANTPPSVLPAATASETSSEDTVFTRHTNPFLPARVAKILELVQIGEDITAAEHEEVSQLIAEFADCFALSLSEVNLIPGAVHKLDVPENATFRTKVPQRSFNPDQKAFMEAKVDDMLKSGVIRSIHPREVKCVAPSVLAHKTH</sequence>
<dbReference type="EMBL" id="KN838612">
    <property type="protein sequence ID" value="KIK01137.1"/>
    <property type="molecule type" value="Genomic_DNA"/>
</dbReference>
<evidence type="ECO:0000256" key="1">
    <source>
        <dbReference type="SAM" id="MobiDB-lite"/>
    </source>
</evidence>
<dbReference type="OrthoDB" id="3363652at2759"/>
<gene>
    <name evidence="2" type="ORF">K443DRAFT_63816</name>
</gene>
<feature type="region of interest" description="Disordered" evidence="1">
    <location>
        <begin position="1"/>
        <end position="56"/>
    </location>
</feature>
<evidence type="ECO:0000313" key="3">
    <source>
        <dbReference type="Proteomes" id="UP000054477"/>
    </source>
</evidence>
<feature type="non-terminal residue" evidence="2">
    <location>
        <position position="1"/>
    </location>
</feature>
<keyword evidence="3" id="KW-1185">Reference proteome</keyword>
<protein>
    <submittedName>
        <fullName evidence="2">Unplaced genomic scaffold K443scaffold_77, whole genome shotgun sequence</fullName>
    </submittedName>
</protein>
<evidence type="ECO:0000313" key="2">
    <source>
        <dbReference type="EMBL" id="KIK01137.1"/>
    </source>
</evidence>
<feature type="compositionally biased region" description="Polar residues" evidence="1">
    <location>
        <begin position="44"/>
        <end position="56"/>
    </location>
</feature>